<dbReference type="KEGG" id="hth:HTH_0298"/>
<dbReference type="AlphaFoldDB" id="D3DG13"/>
<keyword evidence="9 15" id="KW-0808">Transferase</keyword>
<keyword evidence="11 15" id="KW-0819">tRNA processing</keyword>
<sequence length="248" mass="28648">MKFFVLTIFPEMIHVYAQYGIVKQAIKKGSLTIEVIDLRQYADKGRVDDEAYGGLPGMVIKPEPVFRAYKSITERYGRPYTILPEPWGKRLVQQDLDRLSQKESLAVICGRYEGIDERVKVLADEELSLGDFVLSGGEIFALALLEGVARLLPDVLSEPESLLSDSFRRWLGYPVYTRPPEYEGLRVPDVLLSGNHKLIELWKLWHSIERTLTYRPDLIPEDITSLERDMMESIKKGIKFEEWIKTRR</sequence>
<comment type="similarity">
    <text evidence="3 15 17">Belongs to the RNA methyltransferase TrmD family.</text>
</comment>
<dbReference type="KEGG" id="hte:Hydth_0296"/>
<dbReference type="Gene3D" id="3.40.1280.10">
    <property type="match status" value="1"/>
</dbReference>
<dbReference type="InterPro" id="IPR016009">
    <property type="entry name" value="tRNA_MeTrfase_TRMD/TRM10"/>
</dbReference>
<feature type="domain" description="tRNA methyltransferase TRMD/TRM10-type" evidence="18">
    <location>
        <begin position="1"/>
        <end position="220"/>
    </location>
</feature>
<evidence type="ECO:0000256" key="9">
    <source>
        <dbReference type="ARBA" id="ARBA00022679"/>
    </source>
</evidence>
<dbReference type="eggNOG" id="COG0336">
    <property type="taxonomic scope" value="Bacteria"/>
</dbReference>
<evidence type="ECO:0000256" key="10">
    <source>
        <dbReference type="ARBA" id="ARBA00022691"/>
    </source>
</evidence>
<dbReference type="GO" id="GO:0002939">
    <property type="term" value="P:tRNA N1-guanine methylation"/>
    <property type="evidence" value="ECO:0007669"/>
    <property type="project" value="TreeGrafter"/>
</dbReference>
<feature type="binding site" evidence="15 16">
    <location>
        <begin position="129"/>
        <end position="134"/>
    </location>
    <ligand>
        <name>S-adenosyl-L-methionine</name>
        <dbReference type="ChEBI" id="CHEBI:59789"/>
    </ligand>
</feature>
<dbReference type="EC" id="2.1.1.228" evidence="5 15"/>
<dbReference type="SUPFAM" id="SSF75217">
    <property type="entry name" value="alpha/beta knot"/>
    <property type="match status" value="1"/>
</dbReference>
<evidence type="ECO:0000256" key="16">
    <source>
        <dbReference type="PIRSR" id="PIRSR000386-1"/>
    </source>
</evidence>
<protein>
    <recommendedName>
        <fullName evidence="6 15">tRNA (guanine-N(1)-)-methyltransferase</fullName>
        <ecNumber evidence="5 15">2.1.1.228</ecNumber>
    </recommendedName>
    <alternativeName>
        <fullName evidence="12 15">M1G-methyltransferase</fullName>
    </alternativeName>
    <alternativeName>
        <fullName evidence="13 15">tRNA [GM37] methyltransferase</fullName>
    </alternativeName>
</protein>
<evidence type="ECO:0000256" key="7">
    <source>
        <dbReference type="ARBA" id="ARBA00022490"/>
    </source>
</evidence>
<evidence type="ECO:0000313" key="19">
    <source>
        <dbReference type="EMBL" id="BAI68765.1"/>
    </source>
</evidence>
<accession>D3DG13</accession>
<dbReference type="PANTHER" id="PTHR46417">
    <property type="entry name" value="TRNA (GUANINE-N(1)-)-METHYLTRANSFERASE"/>
    <property type="match status" value="1"/>
</dbReference>
<evidence type="ECO:0000256" key="11">
    <source>
        <dbReference type="ARBA" id="ARBA00022694"/>
    </source>
</evidence>
<keyword evidence="8 15" id="KW-0489">Methyltransferase</keyword>
<gene>
    <name evidence="15 19" type="primary">trmD</name>
    <name evidence="19" type="ordered locus">HTH_0298</name>
</gene>
<feature type="binding site" evidence="15 16">
    <location>
        <position position="110"/>
    </location>
    <ligand>
        <name>S-adenosyl-L-methionine</name>
        <dbReference type="ChEBI" id="CHEBI:59789"/>
    </ligand>
</feature>
<evidence type="ECO:0000256" key="13">
    <source>
        <dbReference type="ARBA" id="ARBA00033392"/>
    </source>
</evidence>
<dbReference type="InterPro" id="IPR002649">
    <property type="entry name" value="tRNA_m1G_MeTrfase_TrmD"/>
</dbReference>
<dbReference type="EMBL" id="AP011112">
    <property type="protein sequence ID" value="BAI68765.1"/>
    <property type="molecule type" value="Genomic_DNA"/>
</dbReference>
<dbReference type="PIRSF" id="PIRSF000386">
    <property type="entry name" value="tRNA_mtase"/>
    <property type="match status" value="1"/>
</dbReference>
<dbReference type="CDD" id="cd18080">
    <property type="entry name" value="TrmD-like"/>
    <property type="match status" value="1"/>
</dbReference>
<evidence type="ECO:0000256" key="12">
    <source>
        <dbReference type="ARBA" id="ARBA00029736"/>
    </source>
</evidence>
<dbReference type="HAMAP" id="MF_00605">
    <property type="entry name" value="TrmD"/>
    <property type="match status" value="1"/>
</dbReference>
<dbReference type="InterPro" id="IPR029026">
    <property type="entry name" value="tRNA_m1G_MTases_N"/>
</dbReference>
<dbReference type="InterPro" id="IPR023148">
    <property type="entry name" value="tRNA_m1G_MeTrfase_C_sf"/>
</dbReference>
<dbReference type="PATRIC" id="fig|608538.5.peg.297"/>
<dbReference type="NCBIfam" id="NF000648">
    <property type="entry name" value="PRK00026.1"/>
    <property type="match status" value="1"/>
</dbReference>
<evidence type="ECO:0000313" key="20">
    <source>
        <dbReference type="Proteomes" id="UP000002574"/>
    </source>
</evidence>
<evidence type="ECO:0000256" key="17">
    <source>
        <dbReference type="RuleBase" id="RU003464"/>
    </source>
</evidence>
<dbReference type="PANTHER" id="PTHR46417:SF1">
    <property type="entry name" value="TRNA (GUANINE-N(1)-)-METHYLTRANSFERASE"/>
    <property type="match status" value="1"/>
</dbReference>
<evidence type="ECO:0000256" key="14">
    <source>
        <dbReference type="ARBA" id="ARBA00047783"/>
    </source>
</evidence>
<evidence type="ECO:0000259" key="18">
    <source>
        <dbReference type="Pfam" id="PF01746"/>
    </source>
</evidence>
<dbReference type="GO" id="GO:0052906">
    <property type="term" value="F:tRNA (guanine(37)-N1)-methyltransferase activity"/>
    <property type="evidence" value="ECO:0007669"/>
    <property type="project" value="UniProtKB-UniRule"/>
</dbReference>
<comment type="subunit">
    <text evidence="4 15 17">Homodimer.</text>
</comment>
<evidence type="ECO:0000256" key="1">
    <source>
        <dbReference type="ARBA" id="ARBA00002634"/>
    </source>
</evidence>
<keyword evidence="10 15" id="KW-0949">S-adenosyl-L-methionine</keyword>
<name>D3DG13_HYDTT</name>
<reference evidence="19 20" key="1">
    <citation type="journal article" date="2010" name="J. Bacteriol.">
        <title>Complete genome sequence of the thermophilic, obligately chemolithoautotrophic hydrogen-oxidizing bacterium Hydrogenobacter thermophilus TK-6.</title>
        <authorList>
            <person name="Arai H."/>
            <person name="Kanbe H."/>
            <person name="Ishii M."/>
            <person name="Igarashi Y."/>
        </authorList>
    </citation>
    <scope>NUCLEOTIDE SEQUENCE [LARGE SCALE GENOMIC DNA]</scope>
    <source>
        <strain evidence="20">DSM 6534 / IAM 12695 / TK-6 [Tokyo]</strain>
    </source>
</reference>
<evidence type="ECO:0000256" key="4">
    <source>
        <dbReference type="ARBA" id="ARBA00011738"/>
    </source>
</evidence>
<dbReference type="InterPro" id="IPR029028">
    <property type="entry name" value="Alpha/beta_knot_MTases"/>
</dbReference>
<comment type="function">
    <text evidence="1 15 17">Specifically methylates guanosine-37 in various tRNAs.</text>
</comment>
<dbReference type="Gene3D" id="1.10.1270.20">
    <property type="entry name" value="tRNA(m1g37)methyltransferase, domain 2"/>
    <property type="match status" value="1"/>
</dbReference>
<evidence type="ECO:0000256" key="8">
    <source>
        <dbReference type="ARBA" id="ARBA00022603"/>
    </source>
</evidence>
<evidence type="ECO:0000256" key="6">
    <source>
        <dbReference type="ARBA" id="ARBA00014679"/>
    </source>
</evidence>
<keyword evidence="20" id="KW-1185">Reference proteome</keyword>
<dbReference type="Pfam" id="PF01746">
    <property type="entry name" value="tRNA_m1G_MT"/>
    <property type="match status" value="1"/>
</dbReference>
<dbReference type="RefSeq" id="WP_012962948.1">
    <property type="nucleotide sequence ID" value="NC_013799.1"/>
</dbReference>
<organism evidence="19 20">
    <name type="scientific">Hydrogenobacter thermophilus (strain DSM 6534 / IAM 12695 / TK-6)</name>
    <dbReference type="NCBI Taxonomy" id="608538"/>
    <lineage>
        <taxon>Bacteria</taxon>
        <taxon>Pseudomonadati</taxon>
        <taxon>Aquificota</taxon>
        <taxon>Aquificia</taxon>
        <taxon>Aquificales</taxon>
        <taxon>Aquificaceae</taxon>
        <taxon>Hydrogenobacter</taxon>
    </lineage>
</organism>
<evidence type="ECO:0000256" key="2">
    <source>
        <dbReference type="ARBA" id="ARBA00004496"/>
    </source>
</evidence>
<dbReference type="GO" id="GO:0005829">
    <property type="term" value="C:cytosol"/>
    <property type="evidence" value="ECO:0007669"/>
    <property type="project" value="TreeGrafter"/>
</dbReference>
<comment type="catalytic activity">
    <reaction evidence="14 15 17">
        <text>guanosine(37) in tRNA + S-adenosyl-L-methionine = N(1)-methylguanosine(37) in tRNA + S-adenosyl-L-homocysteine + H(+)</text>
        <dbReference type="Rhea" id="RHEA:36899"/>
        <dbReference type="Rhea" id="RHEA-COMP:10145"/>
        <dbReference type="Rhea" id="RHEA-COMP:10147"/>
        <dbReference type="ChEBI" id="CHEBI:15378"/>
        <dbReference type="ChEBI" id="CHEBI:57856"/>
        <dbReference type="ChEBI" id="CHEBI:59789"/>
        <dbReference type="ChEBI" id="CHEBI:73542"/>
        <dbReference type="ChEBI" id="CHEBI:74269"/>
        <dbReference type="EC" id="2.1.1.228"/>
    </reaction>
</comment>
<keyword evidence="7 15" id="KW-0963">Cytoplasm</keyword>
<dbReference type="OrthoDB" id="9807416at2"/>
<dbReference type="NCBIfam" id="TIGR00088">
    <property type="entry name" value="trmD"/>
    <property type="match status" value="1"/>
</dbReference>
<evidence type="ECO:0000256" key="3">
    <source>
        <dbReference type="ARBA" id="ARBA00007630"/>
    </source>
</evidence>
<dbReference type="STRING" id="608538.HTH_0298"/>
<evidence type="ECO:0000256" key="15">
    <source>
        <dbReference type="HAMAP-Rule" id="MF_00605"/>
    </source>
</evidence>
<evidence type="ECO:0000256" key="5">
    <source>
        <dbReference type="ARBA" id="ARBA00012807"/>
    </source>
</evidence>
<proteinExistence type="inferred from homology"/>
<comment type="subcellular location">
    <subcellularLocation>
        <location evidence="2 15 17">Cytoplasm</location>
    </subcellularLocation>
</comment>
<dbReference type="Proteomes" id="UP000002574">
    <property type="component" value="Chromosome"/>
</dbReference>